<dbReference type="GO" id="GO:0015250">
    <property type="term" value="F:water channel activity"/>
    <property type="evidence" value="ECO:0007669"/>
    <property type="project" value="TreeGrafter"/>
</dbReference>
<keyword evidence="13" id="KW-1185">Reference proteome</keyword>
<dbReference type="EMBL" id="JAAMPI010001265">
    <property type="protein sequence ID" value="KAF4625923.1"/>
    <property type="molecule type" value="Genomic_DNA"/>
</dbReference>
<dbReference type="PRINTS" id="PR00783">
    <property type="entry name" value="MINTRINSICP"/>
</dbReference>
<dbReference type="AlphaFoldDB" id="A0A8H4RBL0"/>
<dbReference type="SUPFAM" id="SSF81338">
    <property type="entry name" value="Aquaporin-like"/>
    <property type="match status" value="1"/>
</dbReference>
<evidence type="ECO:0000256" key="8">
    <source>
        <dbReference type="ARBA" id="ARBA00023180"/>
    </source>
</evidence>
<keyword evidence="4 11" id="KW-0812">Transmembrane</keyword>
<sequence>MTTKNQRVFQVLQLQLQGITCLSLSLRSLHRLLAIFSPAIISTLSYTNPRLARNHFVATSAEYAGTTLFLFFAFSGTQVALLATPESAPNVVGAVSNPSQLLYISLSFGFSLAVNAWAFFRISGGLFNPAVTLGMCLVGALPYIRGIFLTFAQILGGITAAAICSALFPGPLTVRTSLGGGTSIVQGLFIEMFLTAELVFTIFMLATEKHKGTFIAPVGIGLSLFIAELTGVYFTGGSVNPARSFGPSVVSHNFHGYHWIYWVGPILGSLLASGFYKFIKMLEYETANPGQDRSKPNDEHFNPDLDQSHPRVSFAPEDYAMEEGRGGGRLGTPKEYGHEGRPFSDSPAPPHPNDQFVGLAGGMHHEEVVKHENSSGVDSERTLNQRLSNTSTNNKHERRFSSGQTIADRDSSNYMVPNSTNILVDGHQGSNATTTNYTTPGQGNGLGYSRTASPPPITTHTRTSTERKPVGTSSATIGQPGSTHTSNRGNTIPIGGTGSGETSTVPKSAIKPGTGASSQLPGTERSLEANTNNNRNMKSGVARDEAFFDKD</sequence>
<evidence type="ECO:0000256" key="6">
    <source>
        <dbReference type="ARBA" id="ARBA00022989"/>
    </source>
</evidence>
<name>A0A8H4RBL0_9HELO</name>
<evidence type="ECO:0000313" key="12">
    <source>
        <dbReference type="EMBL" id="KAF4625923.1"/>
    </source>
</evidence>
<feature type="transmembrane region" description="Helical" evidence="11">
    <location>
        <begin position="184"/>
        <end position="207"/>
    </location>
</feature>
<feature type="transmembrane region" description="Helical" evidence="11">
    <location>
        <begin position="63"/>
        <end position="81"/>
    </location>
</feature>
<keyword evidence="3" id="KW-0813">Transport</keyword>
<feature type="compositionally biased region" description="Polar residues" evidence="10">
    <location>
        <begin position="528"/>
        <end position="537"/>
    </location>
</feature>
<feature type="compositionally biased region" description="Polar residues" evidence="10">
    <location>
        <begin position="471"/>
        <end position="490"/>
    </location>
</feature>
<comment type="similarity">
    <text evidence="2">Belongs to the MIP/aquaporin (TC 1.A.8) family.</text>
</comment>
<keyword evidence="6 11" id="KW-1133">Transmembrane helix</keyword>
<feature type="transmembrane region" description="Helical" evidence="11">
    <location>
        <begin position="214"/>
        <end position="236"/>
    </location>
</feature>
<dbReference type="FunFam" id="1.20.1080.10:FF:000024">
    <property type="entry name" value="MIP aquaporin (Eurofung)"/>
    <property type="match status" value="1"/>
</dbReference>
<keyword evidence="8" id="KW-0325">Glycoprotein</keyword>
<dbReference type="InterPro" id="IPR000425">
    <property type="entry name" value="MIP"/>
</dbReference>
<evidence type="ECO:0000256" key="11">
    <source>
        <dbReference type="SAM" id="Phobius"/>
    </source>
</evidence>
<feature type="compositionally biased region" description="Basic and acidic residues" evidence="10">
    <location>
        <begin position="292"/>
        <end position="309"/>
    </location>
</feature>
<dbReference type="Gene3D" id="1.20.1080.10">
    <property type="entry name" value="Glycerol uptake facilitator protein"/>
    <property type="match status" value="1"/>
</dbReference>
<accession>A0A8H4RBL0</accession>
<dbReference type="Pfam" id="PF00230">
    <property type="entry name" value="MIP"/>
    <property type="match status" value="1"/>
</dbReference>
<feature type="compositionally biased region" description="Basic and acidic residues" evidence="10">
    <location>
        <begin position="541"/>
        <end position="551"/>
    </location>
</feature>
<feature type="transmembrane region" description="Helical" evidence="11">
    <location>
        <begin position="126"/>
        <end position="144"/>
    </location>
</feature>
<evidence type="ECO:0008006" key="14">
    <source>
        <dbReference type="Google" id="ProtNLM"/>
    </source>
</evidence>
<feature type="transmembrane region" description="Helical" evidence="11">
    <location>
        <begin position="256"/>
        <end position="276"/>
    </location>
</feature>
<evidence type="ECO:0000313" key="13">
    <source>
        <dbReference type="Proteomes" id="UP000566819"/>
    </source>
</evidence>
<evidence type="ECO:0000256" key="5">
    <source>
        <dbReference type="ARBA" id="ARBA00022737"/>
    </source>
</evidence>
<proteinExistence type="inferred from homology"/>
<comment type="subcellular location">
    <subcellularLocation>
        <location evidence="1">Membrane</location>
        <topology evidence="1">Multi-pass membrane protein</topology>
    </subcellularLocation>
</comment>
<dbReference type="InterPro" id="IPR023271">
    <property type="entry name" value="Aquaporin-like"/>
</dbReference>
<evidence type="ECO:0000256" key="9">
    <source>
        <dbReference type="ARBA" id="ARBA00034651"/>
    </source>
</evidence>
<gene>
    <name evidence="12" type="ORF">G7Y89_g12240</name>
</gene>
<evidence type="ECO:0000256" key="1">
    <source>
        <dbReference type="ARBA" id="ARBA00004141"/>
    </source>
</evidence>
<evidence type="ECO:0000256" key="7">
    <source>
        <dbReference type="ARBA" id="ARBA00023136"/>
    </source>
</evidence>
<dbReference type="PANTHER" id="PTHR19139:SF199">
    <property type="entry name" value="MIP17260P"/>
    <property type="match status" value="1"/>
</dbReference>
<feature type="transmembrane region" description="Helical" evidence="11">
    <location>
        <begin position="151"/>
        <end position="172"/>
    </location>
</feature>
<evidence type="ECO:0000256" key="4">
    <source>
        <dbReference type="ARBA" id="ARBA00022692"/>
    </source>
</evidence>
<protein>
    <recommendedName>
        <fullName evidence="14">Aquaporin</fullName>
    </recommendedName>
</protein>
<dbReference type="OrthoDB" id="3222at2759"/>
<evidence type="ECO:0000256" key="10">
    <source>
        <dbReference type="SAM" id="MobiDB-lite"/>
    </source>
</evidence>
<dbReference type="InterPro" id="IPR034294">
    <property type="entry name" value="Aquaporin_transptr"/>
</dbReference>
<feature type="region of interest" description="Disordered" evidence="10">
    <location>
        <begin position="288"/>
        <end position="358"/>
    </location>
</feature>
<dbReference type="GO" id="GO:0005886">
    <property type="term" value="C:plasma membrane"/>
    <property type="evidence" value="ECO:0007669"/>
    <property type="project" value="TreeGrafter"/>
</dbReference>
<dbReference type="PANTHER" id="PTHR19139">
    <property type="entry name" value="AQUAPORIN TRANSPORTER"/>
    <property type="match status" value="1"/>
</dbReference>
<dbReference type="Proteomes" id="UP000566819">
    <property type="component" value="Unassembled WGS sequence"/>
</dbReference>
<organism evidence="12 13">
    <name type="scientific">Cudoniella acicularis</name>
    <dbReference type="NCBI Taxonomy" id="354080"/>
    <lineage>
        <taxon>Eukaryota</taxon>
        <taxon>Fungi</taxon>
        <taxon>Dikarya</taxon>
        <taxon>Ascomycota</taxon>
        <taxon>Pezizomycotina</taxon>
        <taxon>Leotiomycetes</taxon>
        <taxon>Helotiales</taxon>
        <taxon>Tricladiaceae</taxon>
        <taxon>Cudoniella</taxon>
    </lineage>
</organism>
<reference evidence="12 13" key="1">
    <citation type="submission" date="2020-03" db="EMBL/GenBank/DDBJ databases">
        <title>Draft Genome Sequence of Cudoniella acicularis.</title>
        <authorList>
            <person name="Buettner E."/>
            <person name="Kellner H."/>
        </authorList>
    </citation>
    <scope>NUCLEOTIDE SEQUENCE [LARGE SCALE GENOMIC DNA]</scope>
    <source>
        <strain evidence="12 13">DSM 108380</strain>
    </source>
</reference>
<evidence type="ECO:0000256" key="3">
    <source>
        <dbReference type="ARBA" id="ARBA00022448"/>
    </source>
</evidence>
<keyword evidence="5" id="KW-0677">Repeat</keyword>
<feature type="region of interest" description="Disordered" evidence="10">
    <location>
        <begin position="424"/>
        <end position="551"/>
    </location>
</feature>
<keyword evidence="7 11" id="KW-0472">Membrane</keyword>
<feature type="compositionally biased region" description="Polar residues" evidence="10">
    <location>
        <begin position="424"/>
        <end position="441"/>
    </location>
</feature>
<comment type="catalytic activity">
    <reaction evidence="9">
        <text>H2O(in) = H2O(out)</text>
        <dbReference type="Rhea" id="RHEA:29667"/>
        <dbReference type="ChEBI" id="CHEBI:15377"/>
    </reaction>
</comment>
<evidence type="ECO:0000256" key="2">
    <source>
        <dbReference type="ARBA" id="ARBA00006175"/>
    </source>
</evidence>
<dbReference type="CDD" id="cd00333">
    <property type="entry name" value="MIP"/>
    <property type="match status" value="1"/>
</dbReference>
<comment type="caution">
    <text evidence="12">The sequence shown here is derived from an EMBL/GenBank/DDBJ whole genome shotgun (WGS) entry which is preliminary data.</text>
</comment>